<evidence type="ECO:0000259" key="4">
    <source>
        <dbReference type="PROSITE" id="PS51192"/>
    </source>
</evidence>
<evidence type="ECO:0000259" key="5">
    <source>
        <dbReference type="PROSITE" id="PS51194"/>
    </source>
</evidence>
<dbReference type="GO" id="GO:0005524">
    <property type="term" value="F:ATP binding"/>
    <property type="evidence" value="ECO:0007669"/>
    <property type="project" value="InterPro"/>
</dbReference>
<evidence type="ECO:0000313" key="7">
    <source>
        <dbReference type="Proteomes" id="UP000827284"/>
    </source>
</evidence>
<sequence length="848" mass="94466">MLRVPPIHRCLVHRGSWVRLGHVSPNTPPFRPPPPLTLGTFLRSQGQRRPLSNAKLLEMNPEPILAEERLLAKSIQVAEAPAASIVAATTRKARTKKVSPDKPVSKKAKGKKRTTLPAEALPVAVEALPVVETVLRPYQQECIDACLTKLKEGVMRQIVSLPVGSGKTVIFSHLMKQVPPPSPGATKTLILAHRQELLNQTRNHVLRSGAGLTVSIDQGKRMADMDADVIVASVPTLGRSNSDRINKYDPKEFKCIIIDEAHHAAADSYLRILHYFGADVPDTKIFVYGCSATVRRHDGIKLGGVFDYISYHKSFITMIDDKWLCGLKVSTIKTESNLEDVKTREGDFAVKDLSLKVNTDARNDIIVRSYMTYCKERKSTVVFAVDIDHLETLAKVFREYGYDARGLSSNTPDEERKAMLQDFRDRKFPVIVNCGILTEGTDIPVIDSIIMARPTKSNVLFQQMLGRGMRLHPGKEDCLVLDFVDVVRGDGLVTVPTLLGLETDAVLRGDKLIHNELDIDAIRQEELAALEKDIEGAEQLYHPLVETEEEQYFDKKKQEMVTRIRVLEYDNPYQLIDDASGVPRRIWNMSSNAWVYVGDNSYVLACKGETFKIEKSAEDGLYFCTKRSNISIEDKEEDAYLNSGKSGGGASIWSRKKGTQFKSKGSELPIRSDTLEDCVHGVDTWISKNMGHQPELLGRFAKWRMKPASEAQLRYLQKLGYLEDPVQVALKQILSDPEPAADSSSDPALTSSSVGNGKRPTLKELLKLSKQQEKEAKEALREQERRISKEKQRGSKLTKGQAANIITRLVNGAGRRWASINSAKIKKAKVLASQLGVDVGPIPKVHNV</sequence>
<dbReference type="OrthoDB" id="16911at2759"/>
<proteinExistence type="predicted"/>
<dbReference type="GO" id="GO:0000403">
    <property type="term" value="F:Y-form DNA binding"/>
    <property type="evidence" value="ECO:0007669"/>
    <property type="project" value="TreeGrafter"/>
</dbReference>
<evidence type="ECO:0000313" key="6">
    <source>
        <dbReference type="EMBL" id="GJJ71409.1"/>
    </source>
</evidence>
<dbReference type="AlphaFoldDB" id="A0A9P3LUY5"/>
<keyword evidence="1 6" id="KW-0378">Hydrolase</keyword>
<dbReference type="SUPFAM" id="SSF52540">
    <property type="entry name" value="P-loop containing nucleoside triphosphate hydrolases"/>
    <property type="match status" value="1"/>
</dbReference>
<dbReference type="InterPro" id="IPR014001">
    <property type="entry name" value="Helicase_ATP-bd"/>
</dbReference>
<feature type="region of interest" description="Disordered" evidence="3">
    <location>
        <begin position="737"/>
        <end position="760"/>
    </location>
</feature>
<keyword evidence="1 6" id="KW-0347">Helicase</keyword>
<dbReference type="Pfam" id="PF04851">
    <property type="entry name" value="ResIII"/>
    <property type="match status" value="1"/>
</dbReference>
<dbReference type="CDD" id="cd18799">
    <property type="entry name" value="SF2_C_EcoAI-like"/>
    <property type="match status" value="1"/>
</dbReference>
<dbReference type="GO" id="GO:0070125">
    <property type="term" value="P:mitochondrial translational elongation"/>
    <property type="evidence" value="ECO:0007669"/>
    <property type="project" value="TreeGrafter"/>
</dbReference>
<dbReference type="PROSITE" id="PS51192">
    <property type="entry name" value="HELICASE_ATP_BIND_1"/>
    <property type="match status" value="1"/>
</dbReference>
<dbReference type="PANTHER" id="PTHR47396">
    <property type="entry name" value="TYPE I RESTRICTION ENZYME ECOKI R PROTEIN"/>
    <property type="match status" value="1"/>
</dbReference>
<dbReference type="InterPro" id="IPR027417">
    <property type="entry name" value="P-loop_NTPase"/>
</dbReference>
<protein>
    <submittedName>
        <fullName evidence="6">ATP-dependent helicase IRC3</fullName>
    </submittedName>
</protein>
<keyword evidence="7" id="KW-1185">Reference proteome</keyword>
<dbReference type="SMART" id="SM00490">
    <property type="entry name" value="HELICc"/>
    <property type="match status" value="1"/>
</dbReference>
<keyword evidence="2" id="KW-0175">Coiled coil</keyword>
<feature type="domain" description="Helicase ATP-binding" evidence="4">
    <location>
        <begin position="148"/>
        <end position="312"/>
    </location>
</feature>
<dbReference type="Proteomes" id="UP000827284">
    <property type="component" value="Unassembled WGS sequence"/>
</dbReference>
<gene>
    <name evidence="6" type="ORF">EMPS_03759</name>
</gene>
<dbReference type="InterPro" id="IPR006935">
    <property type="entry name" value="Helicase/UvrB_N"/>
</dbReference>
<reference evidence="6" key="2">
    <citation type="journal article" date="2022" name="Microbiol. Resour. Announc.">
        <title>Whole-Genome Sequence of Entomortierella parvispora E1425, a Mucoromycotan Fungus Associated with Burkholderiaceae-Related Endosymbiotic Bacteria.</title>
        <authorList>
            <person name="Herlambang A."/>
            <person name="Guo Y."/>
            <person name="Takashima Y."/>
            <person name="Narisawa K."/>
            <person name="Ohta H."/>
            <person name="Nishizawa T."/>
        </authorList>
    </citation>
    <scope>NUCLEOTIDE SEQUENCE</scope>
    <source>
        <strain evidence="6">E1425</strain>
    </source>
</reference>
<accession>A0A9P3LUY5</accession>
<dbReference type="Pfam" id="PF00271">
    <property type="entry name" value="Helicase_C"/>
    <property type="match status" value="1"/>
</dbReference>
<evidence type="ECO:0000256" key="1">
    <source>
        <dbReference type="ARBA" id="ARBA00022806"/>
    </source>
</evidence>
<keyword evidence="1 6" id="KW-0067">ATP-binding</keyword>
<comment type="caution">
    <text evidence="6">The sequence shown here is derived from an EMBL/GenBank/DDBJ whole genome shotgun (WGS) entry which is preliminary data.</text>
</comment>
<feature type="domain" description="Helicase C-terminal" evidence="5">
    <location>
        <begin position="366"/>
        <end position="535"/>
    </location>
</feature>
<name>A0A9P3LUY5_9FUNG</name>
<dbReference type="GO" id="GO:0061749">
    <property type="term" value="F:forked DNA-dependent helicase activity"/>
    <property type="evidence" value="ECO:0007669"/>
    <property type="project" value="TreeGrafter"/>
</dbReference>
<evidence type="ECO:0000256" key="3">
    <source>
        <dbReference type="SAM" id="MobiDB-lite"/>
    </source>
</evidence>
<feature type="coiled-coil region" evidence="2">
    <location>
        <begin position="762"/>
        <end position="793"/>
    </location>
</feature>
<dbReference type="InterPro" id="IPR050742">
    <property type="entry name" value="Helicase_Restrict-Modif_Enz"/>
</dbReference>
<dbReference type="EMBL" id="BQFW01000005">
    <property type="protein sequence ID" value="GJJ71409.1"/>
    <property type="molecule type" value="Genomic_DNA"/>
</dbReference>
<feature type="region of interest" description="Disordered" evidence="3">
    <location>
        <begin position="94"/>
        <end position="113"/>
    </location>
</feature>
<dbReference type="GO" id="GO:0016787">
    <property type="term" value="F:hydrolase activity"/>
    <property type="evidence" value="ECO:0007669"/>
    <property type="project" value="InterPro"/>
</dbReference>
<dbReference type="SMART" id="SM00487">
    <property type="entry name" value="DEXDc"/>
    <property type="match status" value="1"/>
</dbReference>
<dbReference type="GO" id="GO:0032042">
    <property type="term" value="P:mitochondrial DNA metabolic process"/>
    <property type="evidence" value="ECO:0007669"/>
    <property type="project" value="TreeGrafter"/>
</dbReference>
<dbReference type="InterPro" id="IPR001650">
    <property type="entry name" value="Helicase_C-like"/>
</dbReference>
<feature type="compositionally biased region" description="Low complexity" evidence="3">
    <location>
        <begin position="737"/>
        <end position="753"/>
    </location>
</feature>
<keyword evidence="1 6" id="KW-0547">Nucleotide-binding</keyword>
<reference evidence="6" key="1">
    <citation type="submission" date="2021-11" db="EMBL/GenBank/DDBJ databases">
        <authorList>
            <person name="Herlambang A."/>
            <person name="Guo Y."/>
            <person name="Takashima Y."/>
            <person name="Nishizawa T."/>
        </authorList>
    </citation>
    <scope>NUCLEOTIDE SEQUENCE</scope>
    <source>
        <strain evidence="6">E1425</strain>
    </source>
</reference>
<dbReference type="Gene3D" id="3.40.50.300">
    <property type="entry name" value="P-loop containing nucleotide triphosphate hydrolases"/>
    <property type="match status" value="2"/>
</dbReference>
<dbReference type="GO" id="GO:0005759">
    <property type="term" value="C:mitochondrial matrix"/>
    <property type="evidence" value="ECO:0007669"/>
    <property type="project" value="TreeGrafter"/>
</dbReference>
<dbReference type="PANTHER" id="PTHR47396:SF1">
    <property type="entry name" value="ATP-DEPENDENT HELICASE IRC3-RELATED"/>
    <property type="match status" value="1"/>
</dbReference>
<evidence type="ECO:0000256" key="2">
    <source>
        <dbReference type="SAM" id="Coils"/>
    </source>
</evidence>
<dbReference type="PROSITE" id="PS51194">
    <property type="entry name" value="HELICASE_CTER"/>
    <property type="match status" value="1"/>
</dbReference>
<dbReference type="GO" id="GO:0036121">
    <property type="term" value="F:double-stranded DNA helicase activity"/>
    <property type="evidence" value="ECO:0007669"/>
    <property type="project" value="TreeGrafter"/>
</dbReference>
<organism evidence="6 7">
    <name type="scientific">Entomortierella parvispora</name>
    <dbReference type="NCBI Taxonomy" id="205924"/>
    <lineage>
        <taxon>Eukaryota</taxon>
        <taxon>Fungi</taxon>
        <taxon>Fungi incertae sedis</taxon>
        <taxon>Mucoromycota</taxon>
        <taxon>Mortierellomycotina</taxon>
        <taxon>Mortierellomycetes</taxon>
        <taxon>Mortierellales</taxon>
        <taxon>Mortierellaceae</taxon>
        <taxon>Entomortierella</taxon>
    </lineage>
</organism>